<dbReference type="OrthoDB" id="3045403at2759"/>
<keyword evidence="2" id="KW-0812">Transmembrane</keyword>
<feature type="compositionally biased region" description="Basic and acidic residues" evidence="1">
    <location>
        <begin position="55"/>
        <end position="64"/>
    </location>
</feature>
<gene>
    <name evidence="3" type="ORF">MIND_00672600</name>
</gene>
<comment type="caution">
    <text evidence="3">The sequence shown here is derived from an EMBL/GenBank/DDBJ whole genome shotgun (WGS) entry which is preliminary data.</text>
</comment>
<feature type="transmembrane region" description="Helical" evidence="2">
    <location>
        <begin position="645"/>
        <end position="663"/>
    </location>
</feature>
<dbReference type="Proteomes" id="UP000636479">
    <property type="component" value="Unassembled WGS sequence"/>
</dbReference>
<proteinExistence type="predicted"/>
<evidence type="ECO:0000256" key="2">
    <source>
        <dbReference type="SAM" id="Phobius"/>
    </source>
</evidence>
<evidence type="ECO:0000313" key="3">
    <source>
        <dbReference type="EMBL" id="KAF7301086.1"/>
    </source>
</evidence>
<reference evidence="3" key="1">
    <citation type="submission" date="2020-05" db="EMBL/GenBank/DDBJ databases">
        <title>Mycena genomes resolve the evolution of fungal bioluminescence.</title>
        <authorList>
            <person name="Tsai I.J."/>
        </authorList>
    </citation>
    <scope>NUCLEOTIDE SEQUENCE</scope>
    <source>
        <strain evidence="3">171206Taipei</strain>
    </source>
</reference>
<name>A0A8H6SKJ1_9AGAR</name>
<feature type="compositionally biased region" description="Basic and acidic residues" evidence="1">
    <location>
        <begin position="76"/>
        <end position="102"/>
    </location>
</feature>
<dbReference type="GeneID" id="59345958"/>
<feature type="transmembrane region" description="Helical" evidence="2">
    <location>
        <begin position="528"/>
        <end position="547"/>
    </location>
</feature>
<accession>A0A8H6SKJ1</accession>
<organism evidence="3 4">
    <name type="scientific">Mycena indigotica</name>
    <dbReference type="NCBI Taxonomy" id="2126181"/>
    <lineage>
        <taxon>Eukaryota</taxon>
        <taxon>Fungi</taxon>
        <taxon>Dikarya</taxon>
        <taxon>Basidiomycota</taxon>
        <taxon>Agaricomycotina</taxon>
        <taxon>Agaricomycetes</taxon>
        <taxon>Agaricomycetidae</taxon>
        <taxon>Agaricales</taxon>
        <taxon>Marasmiineae</taxon>
        <taxon>Mycenaceae</taxon>
        <taxon>Mycena</taxon>
    </lineage>
</organism>
<evidence type="ECO:0000256" key="1">
    <source>
        <dbReference type="SAM" id="MobiDB-lite"/>
    </source>
</evidence>
<feature type="region of interest" description="Disordered" evidence="1">
    <location>
        <begin position="1"/>
        <end position="102"/>
    </location>
</feature>
<dbReference type="RefSeq" id="XP_037219086.1">
    <property type="nucleotide sequence ID" value="XM_037363442.1"/>
</dbReference>
<sequence length="1120" mass="125580">MENVNKRKSSSSTTEPVTNKKPKLVDVNREKSLPNSSTEHVKKVGKPPTLPTKKAKQEAAEAKHANLPSKAALDAATERRAKRQEKYDPQQELEKLRQKGRELAPRVAPVLIHETRNRLEAEATSATGNRQHSKLYNSHSQIVIPTTSPAWQDVPLDLAVALVQYSLSGCFDPKPFVANGVLELCTGDMEEEEEEEAKHCQFYLRFVPIKGRQAIATAITKTLSLHPQEAPNSLTKLTVLGHGPESFREAIEHGWSPLGLETVANKLCDIIAEAPKTTILHNSTPSSSSEPSCLLYAGMTTEDPAQRVVNDLKGGIPCRFTNFCNANNISSSDVKTYRVVNLAVPITSSLETRTNKDLGNRERILIALLGELSLNSALGGAKPTYEPHPELVALRDHVFSLLPSTPFPLGQEEMTKISHFKRISPEKEPSERYIRYTKDVGLGALRQKDGRVVVLNVTKDIPRDGFSGRLGGYFDEATGIGPMADRYVQTLVDPSIPLTGNLTVQVLAFFHGAFIDFWRFIEVLCPPFWWLFLLFLTRILNIVRPILVVTQSNPVAKIFHTGFLAQPRAELYQGNADFANGETTADFVHQLRQISAQRFQGDEFFRVVGIPTILPIGPGAQLTIHIALPDYGAPKYTPQRALPQFILFYILEIIIFVFKRIIAFRLETCPMSKDDWEDETKTRRWLEATVAEANTYLEDVYAALEVAKEHARELMFTHDFLSSLSASYWQHQLRLEEEQPRPQIGPITRRSGLLAAPLGEARVDQAKWLMKLAEHLKSYGLSHDPYQVESYGMEIGSERWYQQFVKLKEGVQIRYSANANGKTAEAAAASQKSRENIAVYRPDATSKEDEAPKRLRHLKNLVTFTSTLSTDKPTNKLEECSRFGICNSCKTLLAADTNYITHECGASSCRIDMAICPKLERSLYVHDVEEFLPQLGLQVTDLDDSLKRFTVGEIFGMEGQLEALKLALPQDGDFNAIVGGSDTFANAMVYTNQSFTSPRRLLTLAVDRILHSQSRSPISKTPAYFEPLKNKRRAWEAATRTKLEGWLVKRQPKLFFRSCRGEAGDKPQWTSYGTSAKLSKSGARLGKLKMNGESENLFYLPHHFSRAAWYMRALKLGWLQ</sequence>
<keyword evidence="2" id="KW-1133">Transmembrane helix</keyword>
<keyword evidence="2" id="KW-0472">Membrane</keyword>
<dbReference type="EMBL" id="JACAZF010000006">
    <property type="protein sequence ID" value="KAF7301086.1"/>
    <property type="molecule type" value="Genomic_DNA"/>
</dbReference>
<protein>
    <submittedName>
        <fullName evidence="3">Uncharacterized protein</fullName>
    </submittedName>
</protein>
<evidence type="ECO:0000313" key="4">
    <source>
        <dbReference type="Proteomes" id="UP000636479"/>
    </source>
</evidence>
<keyword evidence="4" id="KW-1185">Reference proteome</keyword>
<dbReference type="AlphaFoldDB" id="A0A8H6SKJ1"/>
<feature type="compositionally biased region" description="Basic and acidic residues" evidence="1">
    <location>
        <begin position="23"/>
        <end position="32"/>
    </location>
</feature>